<accession>Q3JUQ0</accession>
<gene>
    <name evidence="2" type="ordered locus">BURPS1710b_1294</name>
</gene>
<name>Q3JUQ0_BURP1</name>
<proteinExistence type="predicted"/>
<feature type="compositionally biased region" description="Basic and acidic residues" evidence="1">
    <location>
        <begin position="109"/>
        <end position="124"/>
    </location>
</feature>
<feature type="compositionally biased region" description="Basic and acidic residues" evidence="1">
    <location>
        <begin position="318"/>
        <end position="345"/>
    </location>
</feature>
<dbReference type="EMBL" id="CP000124">
    <property type="protein sequence ID" value="ABA47961.1"/>
    <property type="molecule type" value="Genomic_DNA"/>
</dbReference>
<dbReference type="HOGENOM" id="CLU_569475_0_0_4"/>
<dbReference type="Proteomes" id="UP000002700">
    <property type="component" value="Chromosome I"/>
</dbReference>
<reference evidence="2 3" key="1">
    <citation type="submission" date="2005-09" db="EMBL/GenBank/DDBJ databases">
        <authorList>
            <person name="Woods D.E."/>
            <person name="Nierman W.C."/>
        </authorList>
    </citation>
    <scope>NUCLEOTIDE SEQUENCE [LARGE SCALE GENOMIC DNA]</scope>
    <source>
        <strain evidence="2 3">1710b</strain>
    </source>
</reference>
<feature type="compositionally biased region" description="Basic residues" evidence="1">
    <location>
        <begin position="134"/>
        <end position="144"/>
    </location>
</feature>
<sequence length="534" mass="59359">MACCASRRRHATRRASLVRFASRSRSSDETRAGQLAPLTSRAEDNRRHAPNRHVSGFGTSGLGGMASPFARRLQGRFRRPTMRQGRDRKMPPPPMPGRSANGRAPLRPIRRDASMSASHRDWTAKPRGTSTARRQSKVMRRRRNASTTTSRCPRRRIASSLVLVAEIDPPFREVIDRQFQRDAISRENAYAMPAHLTRRISAHHHTVVERDAVTAIRQDFIDDPVEFDQFFFGHARFLCRPKHRFAMSGWMEGKQRSPCRRAPALSGRPETPDAASFAMEATRATIHARVTFVPGTTAVMRRALSAHSFADGRLSPDPCERRPASAEHDRRHLPGRVPTRDETIRHSTRRIRHRDRRARSNTGDATHASAVAATLATPSAHGKQPRAGVRRDFRLTRAATSSAAASAEVIFEPGFGPSSRVRDRVRTQVESGQITAAAHVVFAAVRAVRADARVRHVFAVCATRRGVDQKHRRIETHHVLVAVSDGVSCKCGACANGNRQAGAPPTLPAIKPNRTRARAPMNSARTTRNVRNTQ</sequence>
<feature type="compositionally biased region" description="Basic residues" evidence="1">
    <location>
        <begin position="346"/>
        <end position="359"/>
    </location>
</feature>
<protein>
    <submittedName>
        <fullName evidence="2">Uncharacterized protein</fullName>
    </submittedName>
</protein>
<organism evidence="2 3">
    <name type="scientific">Burkholderia pseudomallei (strain 1710b)</name>
    <dbReference type="NCBI Taxonomy" id="320372"/>
    <lineage>
        <taxon>Bacteria</taxon>
        <taxon>Pseudomonadati</taxon>
        <taxon>Pseudomonadota</taxon>
        <taxon>Betaproteobacteria</taxon>
        <taxon>Burkholderiales</taxon>
        <taxon>Burkholderiaceae</taxon>
        <taxon>Burkholderia</taxon>
        <taxon>pseudomallei group</taxon>
    </lineage>
</organism>
<feature type="region of interest" description="Disordered" evidence="1">
    <location>
        <begin position="20"/>
        <end position="152"/>
    </location>
</feature>
<dbReference type="KEGG" id="bpm:BURPS1710b_1294"/>
<evidence type="ECO:0000313" key="2">
    <source>
        <dbReference type="EMBL" id="ABA47961.1"/>
    </source>
</evidence>
<feature type="compositionally biased region" description="Polar residues" evidence="1">
    <location>
        <begin position="523"/>
        <end position="534"/>
    </location>
</feature>
<evidence type="ECO:0000256" key="1">
    <source>
        <dbReference type="SAM" id="MobiDB-lite"/>
    </source>
</evidence>
<feature type="region of interest" description="Disordered" evidence="1">
    <location>
        <begin position="500"/>
        <end position="534"/>
    </location>
</feature>
<dbReference type="AlphaFoldDB" id="Q3JUQ0"/>
<evidence type="ECO:0000313" key="3">
    <source>
        <dbReference type="Proteomes" id="UP000002700"/>
    </source>
</evidence>
<feature type="region of interest" description="Disordered" evidence="1">
    <location>
        <begin position="310"/>
        <end position="369"/>
    </location>
</feature>
<dbReference type="EnsemblBacteria" id="ABA47961">
    <property type="protein sequence ID" value="ABA47961"/>
    <property type="gene ID" value="BURPS1710b_1294"/>
</dbReference>